<name>A0A4P9TJT1_9EURY</name>
<dbReference type="RefSeq" id="WP_138655686.1">
    <property type="nucleotide sequence ID" value="NZ_CP040639.1"/>
</dbReference>
<reference evidence="3" key="1">
    <citation type="submission" date="2019-05" db="EMBL/GenBank/DDBJ databases">
        <title>Complete Genome Sequence and Methylation Pattern of the Halophilic Archaeon Natrinema pallidum BOL6-1.</title>
        <authorList>
            <person name="DasSarma P."/>
            <person name="DasSarma B.P."/>
            <person name="DasSarma S.L."/>
            <person name="Martinez F.L."/>
            <person name="Guzman D."/>
            <person name="Roberts R.J."/>
            <person name="DasSarma S."/>
        </authorList>
    </citation>
    <scope>NUCLEOTIDE SEQUENCE [LARGE SCALE GENOMIC DNA]</scope>
    <source>
        <strain evidence="3">BOL6-1</strain>
        <plasmid evidence="3">pnpa70</plasmid>
    </source>
</reference>
<dbReference type="GeneID" id="96158117"/>
<keyword evidence="2" id="KW-0614">Plasmid</keyword>
<dbReference type="KEGG" id="npl:FGF80_18440"/>
<dbReference type="AlphaFoldDB" id="A0A4P9TJT1"/>
<organism evidence="2 3">
    <name type="scientific">Natrinema pallidum</name>
    <dbReference type="NCBI Taxonomy" id="69527"/>
    <lineage>
        <taxon>Archaea</taxon>
        <taxon>Methanobacteriati</taxon>
        <taxon>Methanobacteriota</taxon>
        <taxon>Stenosarchaea group</taxon>
        <taxon>Halobacteria</taxon>
        <taxon>Halobacteriales</taxon>
        <taxon>Natrialbaceae</taxon>
        <taxon>Natrinema</taxon>
    </lineage>
</organism>
<evidence type="ECO:0000313" key="2">
    <source>
        <dbReference type="EMBL" id="QCW05229.1"/>
    </source>
</evidence>
<evidence type="ECO:0000313" key="3">
    <source>
        <dbReference type="Proteomes" id="UP000307562"/>
    </source>
</evidence>
<keyword evidence="1" id="KW-1133">Transmembrane helix</keyword>
<gene>
    <name evidence="2" type="ORF">FGF80_18440</name>
</gene>
<dbReference type="EMBL" id="CP040639">
    <property type="protein sequence ID" value="QCW05229.1"/>
    <property type="molecule type" value="Genomic_DNA"/>
</dbReference>
<proteinExistence type="predicted"/>
<evidence type="ECO:0000256" key="1">
    <source>
        <dbReference type="SAM" id="Phobius"/>
    </source>
</evidence>
<feature type="transmembrane region" description="Helical" evidence="1">
    <location>
        <begin position="12"/>
        <end position="38"/>
    </location>
</feature>
<accession>A0A4P9TJT1</accession>
<dbReference type="Proteomes" id="UP000307562">
    <property type="component" value="Plasmid pNPA70"/>
</dbReference>
<geneLocation type="plasmid" evidence="3">
    <name>pnpa70</name>
</geneLocation>
<keyword evidence="1" id="KW-0812">Transmembrane</keyword>
<sequence length="88" mass="9813">MGQRSQALWRIVAFVYGITVAALISGIVSIVALAWGVVDIFWQLLTGRNDLSEDSRPATIVTETLQWNLDLTIYAFVGKGSMQWLPSW</sequence>
<protein>
    <submittedName>
        <fullName evidence="2">Uncharacterized protein</fullName>
    </submittedName>
</protein>
<keyword evidence="3" id="KW-1185">Reference proteome</keyword>
<keyword evidence="1" id="KW-0472">Membrane</keyword>